<dbReference type="Gene3D" id="3.80.10.10">
    <property type="entry name" value="Ribonuclease Inhibitor"/>
    <property type="match status" value="1"/>
</dbReference>
<accession>A0A3G4ZUH2</accession>
<dbReference type="EMBL" id="MK072082">
    <property type="protein sequence ID" value="AYV78545.1"/>
    <property type="molecule type" value="Genomic_DNA"/>
</dbReference>
<dbReference type="InterPro" id="IPR032675">
    <property type="entry name" value="LRR_dom_sf"/>
</dbReference>
<gene>
    <name evidence="1" type="ORF">Edafosvirus17_21</name>
</gene>
<dbReference type="PROSITE" id="PS51450">
    <property type="entry name" value="LRR"/>
    <property type="match status" value="1"/>
</dbReference>
<dbReference type="InterPro" id="IPR001611">
    <property type="entry name" value="Leu-rich_rpt"/>
</dbReference>
<protein>
    <recommendedName>
        <fullName evidence="2">Leucine-rich repeat protein</fullName>
    </recommendedName>
</protein>
<proteinExistence type="predicted"/>
<sequence length="399" mass="46254">MVLIAIVLFQNILEFCATSEQFKLILLNKRLHAILKIKKITSYPRIDKIGDNILLPTYSRLKELEFCYSVDRTPINHLVHLERLKISRENLSVDDISRLTKLKDLEITLVKNVNLNHLVNLKKLVLRSCSLKTESISELTQLEFLDIHNYGQLDISIFTNLKTLKIDFNYHKYTSQMLIPFKKLTCLNIDYCEDIDNINFLTNLECLSINKCNKITDISELQNLIELELQFNSSIDKNGISRLMQLKILKLNEIENVDISMLTNLTTLRLIHIKNVCINDILMLTNLLNLEIIECPNFTSINSLTQVTSLTVSENTLGMSEINKLINVKELYLYGTVYDDVSGASYWKYKYQGNTCDVVNKVKKEPYLCGKYIDDIDALNLPKLNYLEYGYWDVSGYEY</sequence>
<evidence type="ECO:0000313" key="1">
    <source>
        <dbReference type="EMBL" id="AYV78545.1"/>
    </source>
</evidence>
<organism evidence="1">
    <name type="scientific">Edafosvirus sp</name>
    <dbReference type="NCBI Taxonomy" id="2487765"/>
    <lineage>
        <taxon>Viruses</taxon>
        <taxon>Varidnaviria</taxon>
        <taxon>Bamfordvirae</taxon>
        <taxon>Nucleocytoviricota</taxon>
        <taxon>Megaviricetes</taxon>
        <taxon>Imitervirales</taxon>
        <taxon>Mimiviridae</taxon>
        <taxon>Klosneuvirinae</taxon>
    </lineage>
</organism>
<name>A0A3G4ZUH2_9VIRU</name>
<dbReference type="SUPFAM" id="SSF52047">
    <property type="entry name" value="RNI-like"/>
    <property type="match status" value="2"/>
</dbReference>
<reference evidence="1" key="1">
    <citation type="submission" date="2018-10" db="EMBL/GenBank/DDBJ databases">
        <title>Hidden diversity of soil giant viruses.</title>
        <authorList>
            <person name="Schulz F."/>
            <person name="Alteio L."/>
            <person name="Goudeau D."/>
            <person name="Ryan E.M."/>
            <person name="Malmstrom R.R."/>
            <person name="Blanchard J."/>
            <person name="Woyke T."/>
        </authorList>
    </citation>
    <scope>NUCLEOTIDE SEQUENCE</scope>
    <source>
        <strain evidence="1">EDV1</strain>
    </source>
</reference>
<evidence type="ECO:0008006" key="2">
    <source>
        <dbReference type="Google" id="ProtNLM"/>
    </source>
</evidence>